<dbReference type="KEGG" id="clv:102086608"/>
<feature type="region of interest" description="Disordered" evidence="1">
    <location>
        <begin position="422"/>
        <end position="452"/>
    </location>
</feature>
<dbReference type="CTD" id="400506"/>
<dbReference type="PANTHER" id="PTHR22426:SF1">
    <property type="entry name" value="LYSINE-RICH NUCLEOLAR PROTEIN 1"/>
    <property type="match status" value="1"/>
</dbReference>
<feature type="region of interest" description="Disordered" evidence="1">
    <location>
        <begin position="69"/>
        <end position="109"/>
    </location>
</feature>
<dbReference type="InParanoid" id="A0A2I0M4A6"/>
<dbReference type="AlphaFoldDB" id="A0A2I0M4A6"/>
<accession>A0A2I0M4A6</accession>
<proteinExistence type="predicted"/>
<feature type="compositionally biased region" description="Basic and acidic residues" evidence="1">
    <location>
        <begin position="97"/>
        <end position="109"/>
    </location>
</feature>
<organism evidence="3 4">
    <name type="scientific">Columba livia</name>
    <name type="common">Rock dove</name>
    <dbReference type="NCBI Taxonomy" id="8932"/>
    <lineage>
        <taxon>Eukaryota</taxon>
        <taxon>Metazoa</taxon>
        <taxon>Chordata</taxon>
        <taxon>Craniata</taxon>
        <taxon>Vertebrata</taxon>
        <taxon>Euteleostomi</taxon>
        <taxon>Archelosauria</taxon>
        <taxon>Archosauria</taxon>
        <taxon>Dinosauria</taxon>
        <taxon>Saurischia</taxon>
        <taxon>Theropoda</taxon>
        <taxon>Coelurosauria</taxon>
        <taxon>Aves</taxon>
        <taxon>Neognathae</taxon>
        <taxon>Neoaves</taxon>
        <taxon>Columbimorphae</taxon>
        <taxon>Columbiformes</taxon>
        <taxon>Columbidae</taxon>
        <taxon>Columba</taxon>
    </lineage>
</organism>
<feature type="compositionally biased region" description="Basic and acidic residues" evidence="1">
    <location>
        <begin position="332"/>
        <end position="350"/>
    </location>
</feature>
<dbReference type="InterPro" id="IPR028124">
    <property type="entry name" value="SMAP_dom"/>
</dbReference>
<gene>
    <name evidence="3" type="primary">KNOP1</name>
    <name evidence="3" type="ORF">A306_00008882</name>
</gene>
<dbReference type="EMBL" id="AKCR02000042">
    <property type="protein sequence ID" value="PKK24514.1"/>
    <property type="molecule type" value="Genomic_DNA"/>
</dbReference>
<dbReference type="Pfam" id="PF15477">
    <property type="entry name" value="SMAP"/>
    <property type="match status" value="1"/>
</dbReference>
<evidence type="ECO:0000313" key="3">
    <source>
        <dbReference type="EMBL" id="PKK24514.1"/>
    </source>
</evidence>
<feature type="domain" description="Small acidic protein-like" evidence="2">
    <location>
        <begin position="504"/>
        <end position="577"/>
    </location>
</feature>
<evidence type="ECO:0000259" key="2">
    <source>
        <dbReference type="Pfam" id="PF15477"/>
    </source>
</evidence>
<feature type="compositionally biased region" description="Basic residues" evidence="1">
    <location>
        <begin position="69"/>
        <end position="80"/>
    </location>
</feature>
<comment type="caution">
    <text evidence="3">The sequence shown here is derived from an EMBL/GenBank/DDBJ whole genome shotgun (WGS) entry which is preliminary data.</text>
</comment>
<evidence type="ECO:0000313" key="4">
    <source>
        <dbReference type="Proteomes" id="UP000053872"/>
    </source>
</evidence>
<evidence type="ECO:0000256" key="1">
    <source>
        <dbReference type="SAM" id="MobiDB-lite"/>
    </source>
</evidence>
<feature type="region of interest" description="Disordered" evidence="1">
    <location>
        <begin position="1"/>
        <end position="53"/>
    </location>
</feature>
<dbReference type="Proteomes" id="UP000053872">
    <property type="component" value="Unassembled WGS sequence"/>
</dbReference>
<keyword evidence="4" id="KW-1185">Reference proteome</keyword>
<feature type="compositionally biased region" description="Basic and acidic residues" evidence="1">
    <location>
        <begin position="203"/>
        <end position="215"/>
    </location>
</feature>
<dbReference type="GeneID" id="102086608"/>
<name>A0A2I0M4A6_COLLI</name>
<dbReference type="STRING" id="8932.A0A2I0M4A6"/>
<sequence>MIIKKKGKGVLEEPVQKKKRVKSSKSQPIIEIEKGVQTDTGTEGDTKTKVRKKEKLKEDECLDQLELKKKKKKHKKKKVGSKLLKEARSESFVSIESHPDSEPREESEERIKILKKKKKKAQCHCSLSLQNNQSRDVELSHHATGGTKGNEFAFKRSRQNIAWSLGLDGEVTEKKKKGVLCFSLEDGEHKLCEKAHKKPHKHISPEKAFRGENHGIEIIQNDGESYVKRKKKKKKDKSASFLPLTDNQEDINGVPNSPTALSDFRKRPRKNSQEITCTNTEEEETTGSVRESKRKKRSKDVCSLPCEGDRDRGHRAPDKQLPAQGEAESEEKELSGKKHRRDIVDDNEVIKKKKKVRKEEEETTYSKVSLNSASKSQKIMLLESNKKNKERGMKRAECVAGDGGDQVLRDSNRVLCDRKRKRRKNKVLQDFAEDPGSKANTQKIEREEEHVDDVTIVQEKKGNCDEVNIDKVRRQALQEEIDRESGKTKVFSPQAQQDTRFGQWSTAAFQSPEQQLKFLRLMGGLKKGSAPPRDPSAAAHTATKALGRNGQDELQRNLEMQFHKATELKQHRGIGLGFQPAANKKAYIDKYASRSIKFED</sequence>
<feature type="compositionally biased region" description="Basic and acidic residues" evidence="1">
    <location>
        <begin position="443"/>
        <end position="452"/>
    </location>
</feature>
<reference evidence="3 4" key="1">
    <citation type="journal article" date="2013" name="Science">
        <title>Genomic diversity and evolution of the head crest in the rock pigeon.</title>
        <authorList>
            <person name="Shapiro M.D."/>
            <person name="Kronenberg Z."/>
            <person name="Li C."/>
            <person name="Domyan E.T."/>
            <person name="Pan H."/>
            <person name="Campbell M."/>
            <person name="Tan H."/>
            <person name="Huff C.D."/>
            <person name="Hu H."/>
            <person name="Vickrey A.I."/>
            <person name="Nielsen S.C."/>
            <person name="Stringham S.A."/>
            <person name="Hu H."/>
            <person name="Willerslev E."/>
            <person name="Gilbert M.T."/>
            <person name="Yandell M."/>
            <person name="Zhang G."/>
            <person name="Wang J."/>
        </authorList>
    </citation>
    <scope>NUCLEOTIDE SEQUENCE [LARGE SCALE GENOMIC DNA]</scope>
    <source>
        <tissue evidence="3">Blood</tissue>
    </source>
</reference>
<dbReference type="PANTHER" id="PTHR22426">
    <property type="entry name" value="ARGININE_SERINE-RICH COILED-COIL PROTEIN 2"/>
    <property type="match status" value="1"/>
</dbReference>
<feature type="compositionally biased region" description="Basic and acidic residues" evidence="1">
    <location>
        <begin position="307"/>
        <end position="318"/>
    </location>
</feature>
<feature type="region of interest" description="Disordered" evidence="1">
    <location>
        <begin position="195"/>
        <end position="368"/>
    </location>
</feature>
<protein>
    <submittedName>
        <fullName evidence="3">Lysine-rich nucleolar protein 1</fullName>
    </submittedName>
</protein>